<dbReference type="RefSeq" id="WP_015019864.1">
    <property type="nucleotide sequence ID" value="NC_018719.1"/>
</dbReference>
<dbReference type="GO" id="GO:0016491">
    <property type="term" value="F:oxidoreductase activity"/>
    <property type="evidence" value="ECO:0007669"/>
    <property type="project" value="UniProtKB-KW"/>
</dbReference>
<accession>K0ING4</accession>
<dbReference type="InterPro" id="IPR011707">
    <property type="entry name" value="Cu-oxidase-like_N"/>
</dbReference>
<keyword evidence="3" id="KW-0186">Copper</keyword>
<dbReference type="AlphaFoldDB" id="K0ING4"/>
<evidence type="ECO:0000313" key="7">
    <source>
        <dbReference type="Proteomes" id="UP000008037"/>
    </source>
</evidence>
<feature type="domain" description="Plastocyanin-like" evidence="4">
    <location>
        <begin position="229"/>
        <end position="357"/>
    </location>
</feature>
<dbReference type="EMBL" id="CP002408">
    <property type="protein sequence ID" value="AFU59329.1"/>
    <property type="molecule type" value="Genomic_DNA"/>
</dbReference>
<evidence type="ECO:0000256" key="3">
    <source>
        <dbReference type="ARBA" id="ARBA00023008"/>
    </source>
</evidence>
<evidence type="ECO:0000256" key="1">
    <source>
        <dbReference type="ARBA" id="ARBA00022723"/>
    </source>
</evidence>
<dbReference type="PATRIC" id="fig|1237085.11.peg.2377"/>
<dbReference type="GO" id="GO:0005507">
    <property type="term" value="F:copper ion binding"/>
    <property type="evidence" value="ECO:0007669"/>
    <property type="project" value="InterPro"/>
</dbReference>
<dbReference type="STRING" id="1237085.Ngar_c24040"/>
<feature type="domain" description="Plastocyanin-like" evidence="5">
    <location>
        <begin position="95"/>
        <end position="205"/>
    </location>
</feature>
<dbReference type="SUPFAM" id="SSF49503">
    <property type="entry name" value="Cupredoxins"/>
    <property type="match status" value="2"/>
</dbReference>
<keyword evidence="2" id="KW-0560">Oxidoreductase</keyword>
<gene>
    <name evidence="6" type="ordered locus">Ngar_c24040</name>
</gene>
<protein>
    <submittedName>
        <fullName evidence="6">Putative multicopper oxidase type 3</fullName>
    </submittedName>
</protein>
<dbReference type="PANTHER" id="PTHR11709:SF394">
    <property type="entry name" value="FI03373P-RELATED"/>
    <property type="match status" value="1"/>
</dbReference>
<dbReference type="InParanoid" id="K0ING4"/>
<keyword evidence="1" id="KW-0479">Metal-binding</keyword>
<evidence type="ECO:0000259" key="4">
    <source>
        <dbReference type="Pfam" id="PF07731"/>
    </source>
</evidence>
<dbReference type="Proteomes" id="UP000008037">
    <property type="component" value="Chromosome"/>
</dbReference>
<dbReference type="PANTHER" id="PTHR11709">
    <property type="entry name" value="MULTI-COPPER OXIDASE"/>
    <property type="match status" value="1"/>
</dbReference>
<evidence type="ECO:0000313" key="6">
    <source>
        <dbReference type="EMBL" id="AFU59329.1"/>
    </source>
</evidence>
<keyword evidence="7" id="KW-1185">Reference proteome</keyword>
<reference evidence="6 7" key="1">
    <citation type="journal article" date="2012" name="Environ. Microbiol.">
        <title>The genome of the ammonia-oxidizing Candidatus Nitrososphaera gargensis: insights into metabolic versatility and environmental adaptations.</title>
        <authorList>
            <person name="Spang A."/>
            <person name="Poehlein A."/>
            <person name="Offre P."/>
            <person name="Zumbragel S."/>
            <person name="Haider S."/>
            <person name="Rychlik N."/>
            <person name="Nowka B."/>
            <person name="Schmeisser C."/>
            <person name="Lebedeva E.V."/>
            <person name="Rattei T."/>
            <person name="Bohm C."/>
            <person name="Schmid M."/>
            <person name="Galushko A."/>
            <person name="Hatzenpichler R."/>
            <person name="Weinmaier T."/>
            <person name="Daniel R."/>
            <person name="Schleper C."/>
            <person name="Spieck E."/>
            <person name="Streit W."/>
            <person name="Wagner M."/>
        </authorList>
    </citation>
    <scope>NUCLEOTIDE SEQUENCE [LARGE SCALE GENOMIC DNA]</scope>
    <source>
        <strain evidence="7">Ga9.2</strain>
    </source>
</reference>
<dbReference type="InterPro" id="IPR008972">
    <property type="entry name" value="Cupredoxin"/>
</dbReference>
<dbReference type="Gene3D" id="2.60.40.420">
    <property type="entry name" value="Cupredoxins - blue copper proteins"/>
    <property type="match status" value="2"/>
</dbReference>
<dbReference type="BioCyc" id="CNIT1237085:G1324-2402-MONOMER"/>
<dbReference type="HOGENOM" id="CLU_031740_0_0_2"/>
<evidence type="ECO:0000259" key="5">
    <source>
        <dbReference type="Pfam" id="PF07732"/>
    </source>
</evidence>
<evidence type="ECO:0000256" key="2">
    <source>
        <dbReference type="ARBA" id="ARBA00023002"/>
    </source>
</evidence>
<dbReference type="CDD" id="cd11024">
    <property type="entry name" value="CuRO_1_2DMCO_NIR_like"/>
    <property type="match status" value="1"/>
</dbReference>
<sequence>MPEKSLLSVLFIAGMLGASLAALPLMQAHVSASKMTDNNISIEEYDKMKNCTTDLDKRPTSIEYLTHFNCGRVSTTEDGQTIREFTLIVEENQTVPVSHEGHTLNAWTFNGTVPGPTMRMTEGDLVRITVINSEDSVHPHSLHMHSIHEAAMDGVQSDPIAPGDSFTYEFIAQPYGVYPYHCHIDPIADHINRGLYGILIIDPKEPRPQMTELAMMMNSYDLDYDLEGPVTIPTVQELESGNRTEEEERGNEIYTVNGKAFDYMHYPIELEVGKDYRIYVVNMVEFDLVNSFHVHGALFEYYPSGTSDKPAFTNDIIVLGQGDRGIMEMSYKYPGKYMFHAHVSEFTDLGWMGFFNVTG</sequence>
<dbReference type="Pfam" id="PF07731">
    <property type="entry name" value="Cu-oxidase_2"/>
    <property type="match status" value="1"/>
</dbReference>
<dbReference type="KEGG" id="nga:Ngar_c24040"/>
<name>K0ING4_NITGG</name>
<proteinExistence type="predicted"/>
<organism evidence="6 7">
    <name type="scientific">Nitrososphaera gargensis (strain Ga9.2)</name>
    <dbReference type="NCBI Taxonomy" id="1237085"/>
    <lineage>
        <taxon>Archaea</taxon>
        <taxon>Nitrososphaerota</taxon>
        <taxon>Nitrososphaeria</taxon>
        <taxon>Nitrososphaerales</taxon>
        <taxon>Nitrososphaeraceae</taxon>
        <taxon>Nitrososphaera</taxon>
    </lineage>
</organism>
<dbReference type="Pfam" id="PF07732">
    <property type="entry name" value="Cu-oxidase_3"/>
    <property type="match status" value="1"/>
</dbReference>
<dbReference type="InterPro" id="IPR045087">
    <property type="entry name" value="Cu-oxidase_fam"/>
</dbReference>
<dbReference type="GeneID" id="13794421"/>
<dbReference type="InterPro" id="IPR011706">
    <property type="entry name" value="Cu-oxidase_C"/>
</dbReference>